<keyword evidence="4" id="KW-0808">Transferase</keyword>
<evidence type="ECO:0000256" key="8">
    <source>
        <dbReference type="SAM" id="Phobius"/>
    </source>
</evidence>
<dbReference type="Gene3D" id="1.10.287.130">
    <property type="match status" value="1"/>
</dbReference>
<dbReference type="SMART" id="SM00387">
    <property type="entry name" value="HATPase_c"/>
    <property type="match status" value="1"/>
</dbReference>
<dbReference type="EMBL" id="PVWO01000504">
    <property type="protein sequence ID" value="PSB45224.1"/>
    <property type="molecule type" value="Genomic_DNA"/>
</dbReference>
<evidence type="ECO:0000256" key="1">
    <source>
        <dbReference type="ARBA" id="ARBA00000085"/>
    </source>
</evidence>
<dbReference type="PROSITE" id="PS50109">
    <property type="entry name" value="HIS_KIN"/>
    <property type="match status" value="1"/>
</dbReference>
<dbReference type="Pfam" id="PF13426">
    <property type="entry name" value="PAS_9"/>
    <property type="match status" value="1"/>
</dbReference>
<protein>
    <recommendedName>
        <fullName evidence="2">histidine kinase</fullName>
        <ecNumber evidence="2">2.7.13.3</ecNumber>
    </recommendedName>
</protein>
<evidence type="ECO:0000256" key="6">
    <source>
        <dbReference type="ARBA" id="ARBA00023012"/>
    </source>
</evidence>
<dbReference type="NCBIfam" id="TIGR00229">
    <property type="entry name" value="sensory_box"/>
    <property type="match status" value="1"/>
</dbReference>
<evidence type="ECO:0000256" key="3">
    <source>
        <dbReference type="ARBA" id="ARBA00022553"/>
    </source>
</evidence>
<dbReference type="EC" id="2.7.13.3" evidence="2"/>
<dbReference type="PRINTS" id="PR00344">
    <property type="entry name" value="BCTRLSENSOR"/>
</dbReference>
<dbReference type="GO" id="GO:0000156">
    <property type="term" value="F:phosphorelay response regulator activity"/>
    <property type="evidence" value="ECO:0007669"/>
    <property type="project" value="TreeGrafter"/>
</dbReference>
<keyword evidence="7 8" id="KW-0472">Membrane</keyword>
<evidence type="ECO:0000259" key="10">
    <source>
        <dbReference type="PROSITE" id="PS50112"/>
    </source>
</evidence>
<dbReference type="AlphaFoldDB" id="A0A2T1FJR0"/>
<dbReference type="Gene3D" id="3.30.565.10">
    <property type="entry name" value="Histidine kinase-like ATPase, C-terminal domain"/>
    <property type="match status" value="1"/>
</dbReference>
<dbReference type="PANTHER" id="PTHR42878">
    <property type="entry name" value="TWO-COMPONENT HISTIDINE KINASE"/>
    <property type="match status" value="1"/>
</dbReference>
<feature type="domain" description="PAS" evidence="10">
    <location>
        <begin position="48"/>
        <end position="92"/>
    </location>
</feature>
<dbReference type="InterPro" id="IPR036097">
    <property type="entry name" value="HisK_dim/P_sf"/>
</dbReference>
<dbReference type="Proteomes" id="UP000238937">
    <property type="component" value="Unassembled WGS sequence"/>
</dbReference>
<feature type="domain" description="Histidine kinase" evidence="9">
    <location>
        <begin position="211"/>
        <end position="422"/>
    </location>
</feature>
<feature type="non-terminal residue" evidence="11">
    <location>
        <position position="1"/>
    </location>
</feature>
<evidence type="ECO:0000256" key="5">
    <source>
        <dbReference type="ARBA" id="ARBA00022777"/>
    </source>
</evidence>
<dbReference type="CDD" id="cd00130">
    <property type="entry name" value="PAS"/>
    <property type="match status" value="1"/>
</dbReference>
<keyword evidence="12" id="KW-1185">Reference proteome</keyword>
<dbReference type="InterPro" id="IPR004358">
    <property type="entry name" value="Sig_transdc_His_kin-like_C"/>
</dbReference>
<dbReference type="InterPro" id="IPR050351">
    <property type="entry name" value="BphY/WalK/GraS-like"/>
</dbReference>
<sequence>SLQEEQQLNTSFIWGGSGVGALGILFALRILQQLSAELHARQSRLSESQCLIRTLVANVVDGVAIVDAGGKIQSFNQAAVGMFGYPADEVIGDDWHKLLAPAAEVNQSLLLHPADASQTFVSGSQSQQAMGQRKNGDWFPIEFSINTVADDALVATQQDRIIIIRDITERQQAAARLVATNRQLVDLNVALNVTNRSLTASNRELDQFAYITAHDLKAPLRAIASLSEWIEEELAEQLSAETRSQMQLLRNRVYRMQALLDSLLEYSRSGRTQKPISRVDLDALLTEIVESLAPPPTMTIEIHPPMPIFNTRKQPLQQVFFHLIDNAIRHHPTKVGRVEISAIDLEDCYEFTVADDGDGIDPQYHDRIYTIFQTLTARDRQENIGVGLAIVKKIVTAEGGSIELDSAVGRGAIFKFTWLKQPIAS</sequence>
<dbReference type="GO" id="GO:0007234">
    <property type="term" value="P:osmosensory signaling via phosphorelay pathway"/>
    <property type="evidence" value="ECO:0007669"/>
    <property type="project" value="TreeGrafter"/>
</dbReference>
<dbReference type="Pfam" id="PF02518">
    <property type="entry name" value="HATPase_c"/>
    <property type="match status" value="1"/>
</dbReference>
<evidence type="ECO:0000256" key="4">
    <source>
        <dbReference type="ARBA" id="ARBA00022679"/>
    </source>
</evidence>
<dbReference type="InterPro" id="IPR000014">
    <property type="entry name" value="PAS"/>
</dbReference>
<dbReference type="InterPro" id="IPR003594">
    <property type="entry name" value="HATPase_dom"/>
</dbReference>
<dbReference type="InterPro" id="IPR003661">
    <property type="entry name" value="HisK_dim/P_dom"/>
</dbReference>
<keyword evidence="3" id="KW-0597">Phosphoprotein</keyword>
<evidence type="ECO:0000259" key="9">
    <source>
        <dbReference type="PROSITE" id="PS50109"/>
    </source>
</evidence>
<evidence type="ECO:0000313" key="12">
    <source>
        <dbReference type="Proteomes" id="UP000238937"/>
    </source>
</evidence>
<dbReference type="SMART" id="SM00388">
    <property type="entry name" value="HisKA"/>
    <property type="match status" value="1"/>
</dbReference>
<comment type="caution">
    <text evidence="11">The sequence shown here is derived from an EMBL/GenBank/DDBJ whole genome shotgun (WGS) entry which is preliminary data.</text>
</comment>
<comment type="catalytic activity">
    <reaction evidence="1">
        <text>ATP + protein L-histidine = ADP + protein N-phospho-L-histidine.</text>
        <dbReference type="EC" id="2.7.13.3"/>
    </reaction>
</comment>
<evidence type="ECO:0000313" key="11">
    <source>
        <dbReference type="EMBL" id="PSB45224.1"/>
    </source>
</evidence>
<keyword evidence="8" id="KW-1133">Transmembrane helix</keyword>
<dbReference type="OrthoDB" id="518094at2"/>
<dbReference type="InterPro" id="IPR035965">
    <property type="entry name" value="PAS-like_dom_sf"/>
</dbReference>
<dbReference type="InterPro" id="IPR005467">
    <property type="entry name" value="His_kinase_dom"/>
</dbReference>
<keyword evidence="8" id="KW-0812">Transmembrane</keyword>
<evidence type="ECO:0000256" key="7">
    <source>
        <dbReference type="ARBA" id="ARBA00023136"/>
    </source>
</evidence>
<evidence type="ECO:0000256" key="2">
    <source>
        <dbReference type="ARBA" id="ARBA00012438"/>
    </source>
</evidence>
<dbReference type="GO" id="GO:0016020">
    <property type="term" value="C:membrane"/>
    <property type="evidence" value="ECO:0007669"/>
    <property type="project" value="UniProtKB-SubCell"/>
</dbReference>
<keyword evidence="6" id="KW-0902">Two-component regulatory system</keyword>
<reference evidence="11 12" key="1">
    <citation type="submission" date="2018-03" db="EMBL/GenBank/DDBJ databases">
        <title>The ancient ancestry and fast evolution of plastids.</title>
        <authorList>
            <person name="Moore K.R."/>
            <person name="Magnabosco C."/>
            <person name="Momper L."/>
            <person name="Gold D.A."/>
            <person name="Bosak T."/>
            <person name="Fournier G.P."/>
        </authorList>
    </citation>
    <scope>NUCLEOTIDE SEQUENCE [LARGE SCALE GENOMIC DNA]</scope>
    <source>
        <strain evidence="11 12">CCALA 037</strain>
    </source>
</reference>
<dbReference type="GO" id="GO:0030295">
    <property type="term" value="F:protein kinase activator activity"/>
    <property type="evidence" value="ECO:0007669"/>
    <property type="project" value="TreeGrafter"/>
</dbReference>
<dbReference type="PANTHER" id="PTHR42878:SF15">
    <property type="entry name" value="BACTERIOPHYTOCHROME"/>
    <property type="match status" value="1"/>
</dbReference>
<dbReference type="RefSeq" id="WP_106311478.1">
    <property type="nucleotide sequence ID" value="NZ_PVWO01000504.1"/>
</dbReference>
<name>A0A2T1FJR0_9CYAN</name>
<dbReference type="Gene3D" id="3.30.450.20">
    <property type="entry name" value="PAS domain"/>
    <property type="match status" value="1"/>
</dbReference>
<dbReference type="SMART" id="SM00091">
    <property type="entry name" value="PAS"/>
    <property type="match status" value="1"/>
</dbReference>
<feature type="transmembrane region" description="Helical" evidence="8">
    <location>
        <begin position="12"/>
        <end position="31"/>
    </location>
</feature>
<dbReference type="SUPFAM" id="SSF47384">
    <property type="entry name" value="Homodimeric domain of signal transducing histidine kinase"/>
    <property type="match status" value="1"/>
</dbReference>
<accession>A0A2T1FJR0</accession>
<dbReference type="PROSITE" id="PS50112">
    <property type="entry name" value="PAS"/>
    <property type="match status" value="1"/>
</dbReference>
<organism evidence="11 12">
    <name type="scientific">Chamaesiphon polymorphus CCALA 037</name>
    <dbReference type="NCBI Taxonomy" id="2107692"/>
    <lineage>
        <taxon>Bacteria</taxon>
        <taxon>Bacillati</taxon>
        <taxon>Cyanobacteriota</taxon>
        <taxon>Cyanophyceae</taxon>
        <taxon>Gomontiellales</taxon>
        <taxon>Chamaesiphonaceae</taxon>
        <taxon>Chamaesiphon</taxon>
    </lineage>
</organism>
<keyword evidence="5" id="KW-0418">Kinase</keyword>
<proteinExistence type="predicted"/>
<dbReference type="CDD" id="cd00082">
    <property type="entry name" value="HisKA"/>
    <property type="match status" value="1"/>
</dbReference>
<dbReference type="Pfam" id="PF00512">
    <property type="entry name" value="HisKA"/>
    <property type="match status" value="1"/>
</dbReference>
<gene>
    <name evidence="11" type="ORF">C7B77_25305</name>
</gene>
<dbReference type="InterPro" id="IPR036890">
    <property type="entry name" value="HATPase_C_sf"/>
</dbReference>
<dbReference type="SUPFAM" id="SSF55785">
    <property type="entry name" value="PYP-like sensor domain (PAS domain)"/>
    <property type="match status" value="1"/>
</dbReference>
<dbReference type="GO" id="GO:0000155">
    <property type="term" value="F:phosphorelay sensor kinase activity"/>
    <property type="evidence" value="ECO:0007669"/>
    <property type="project" value="InterPro"/>
</dbReference>
<dbReference type="SUPFAM" id="SSF55874">
    <property type="entry name" value="ATPase domain of HSP90 chaperone/DNA topoisomerase II/histidine kinase"/>
    <property type="match status" value="1"/>
</dbReference>